<dbReference type="Pfam" id="PF05825">
    <property type="entry name" value="PSP94"/>
    <property type="match status" value="1"/>
</dbReference>
<keyword evidence="6" id="KW-1185">Reference proteome</keyword>
<keyword evidence="4" id="KW-1015">Disulfide bond</keyword>
<dbReference type="AlphaFoldDB" id="A0A8J9Z268"/>
<dbReference type="Gene3D" id="2.60.40.1900">
    <property type="entry name" value="Beta-microseminoprotein (PSP94) domain"/>
    <property type="match status" value="1"/>
</dbReference>
<evidence type="ECO:0000313" key="6">
    <source>
        <dbReference type="Proteomes" id="UP000838412"/>
    </source>
</evidence>
<dbReference type="PANTHER" id="PTHR10500:SF0">
    <property type="entry name" value="SCO-SPONDIN-LIKE"/>
    <property type="match status" value="1"/>
</dbReference>
<dbReference type="OrthoDB" id="6076852at2759"/>
<evidence type="ECO:0000313" key="5">
    <source>
        <dbReference type="EMBL" id="CAH1245837.1"/>
    </source>
</evidence>
<dbReference type="InterPro" id="IPR008735">
    <property type="entry name" value="PSP94"/>
</dbReference>
<dbReference type="GO" id="GO:0005576">
    <property type="term" value="C:extracellular region"/>
    <property type="evidence" value="ECO:0007669"/>
    <property type="project" value="UniProtKB-SubCell"/>
</dbReference>
<organism evidence="5 6">
    <name type="scientific">Branchiostoma lanceolatum</name>
    <name type="common">Common lancelet</name>
    <name type="synonym">Amphioxus lanceolatum</name>
    <dbReference type="NCBI Taxonomy" id="7740"/>
    <lineage>
        <taxon>Eukaryota</taxon>
        <taxon>Metazoa</taxon>
        <taxon>Chordata</taxon>
        <taxon>Cephalochordata</taxon>
        <taxon>Leptocardii</taxon>
        <taxon>Amphioxiformes</taxon>
        <taxon>Branchiostomatidae</taxon>
        <taxon>Branchiostoma</taxon>
    </lineage>
</organism>
<sequence length="138" mass="15605">MPRAGGEPLLKHVKDPTRHHTVDKKMAAKLLMIAVACAVWCAVAGRVTQESRLITETVWDHGQRVTRQYCNWEGTQRLKGGHWKTIDCEECRCSSSGLRCEIAESYVPAGCIRIYDENCYERIVQSDDPDRSCSSYGK</sequence>
<dbReference type="PANTHER" id="PTHR10500">
    <property type="entry name" value="BETA-MICROSEMINOPROTEIN"/>
    <property type="match status" value="1"/>
</dbReference>
<proteinExistence type="inferred from homology"/>
<comment type="similarity">
    <text evidence="2">Belongs to the beta-microseminoprotein family.</text>
</comment>
<evidence type="ECO:0000256" key="3">
    <source>
        <dbReference type="ARBA" id="ARBA00022525"/>
    </source>
</evidence>
<keyword evidence="3" id="KW-0964">Secreted</keyword>
<reference evidence="5" key="1">
    <citation type="submission" date="2022-01" db="EMBL/GenBank/DDBJ databases">
        <authorList>
            <person name="Braso-Vives M."/>
        </authorList>
    </citation>
    <scope>NUCLEOTIDE SEQUENCE</scope>
</reference>
<protein>
    <submittedName>
        <fullName evidence="5">Hypp7564 protein</fullName>
    </submittedName>
</protein>
<evidence type="ECO:0000256" key="1">
    <source>
        <dbReference type="ARBA" id="ARBA00004613"/>
    </source>
</evidence>
<gene>
    <name evidence="5" type="primary">Hypp7564</name>
    <name evidence="5" type="ORF">BLAG_LOCUS8050</name>
</gene>
<dbReference type="Proteomes" id="UP000838412">
    <property type="component" value="Chromosome 14"/>
</dbReference>
<comment type="subcellular location">
    <subcellularLocation>
        <location evidence="1">Secreted</location>
    </subcellularLocation>
</comment>
<name>A0A8J9Z268_BRALA</name>
<dbReference type="EMBL" id="OV696699">
    <property type="protein sequence ID" value="CAH1245837.1"/>
    <property type="molecule type" value="Genomic_DNA"/>
</dbReference>
<accession>A0A8J9Z268</accession>
<evidence type="ECO:0000256" key="2">
    <source>
        <dbReference type="ARBA" id="ARBA00010352"/>
    </source>
</evidence>
<evidence type="ECO:0000256" key="4">
    <source>
        <dbReference type="ARBA" id="ARBA00023157"/>
    </source>
</evidence>